<evidence type="ECO:0000259" key="2">
    <source>
        <dbReference type="Pfam" id="PF00586"/>
    </source>
</evidence>
<dbReference type="Proteomes" id="UP000480266">
    <property type="component" value="Unassembled WGS sequence"/>
</dbReference>
<dbReference type="EMBL" id="JAAMRR010000777">
    <property type="protein sequence ID" value="NGX96511.1"/>
    <property type="molecule type" value="Genomic_DNA"/>
</dbReference>
<gene>
    <name evidence="4" type="ORF">G4V63_15195</name>
</gene>
<dbReference type="CDD" id="cd06061">
    <property type="entry name" value="PurM-like1"/>
    <property type="match status" value="1"/>
</dbReference>
<evidence type="ECO:0000313" key="5">
    <source>
        <dbReference type="Proteomes" id="UP000480266"/>
    </source>
</evidence>
<dbReference type="PANTHER" id="PTHR30303:SF4">
    <property type="entry name" value="HYDROGENASE EXPRESSION_FORMATION PROTEIN HYPE"/>
    <property type="match status" value="1"/>
</dbReference>
<dbReference type="Gene3D" id="3.30.1330.10">
    <property type="entry name" value="PurM-like, N-terminal domain"/>
    <property type="match status" value="1"/>
</dbReference>
<protein>
    <submittedName>
        <fullName evidence="4">AIR synthase</fullName>
    </submittedName>
</protein>
<proteinExistence type="inferred from homology"/>
<dbReference type="PIRSF" id="PIRSF005644">
    <property type="entry name" value="Hdrgns_mtr_HypE"/>
    <property type="match status" value="1"/>
</dbReference>
<dbReference type="InterPro" id="IPR036921">
    <property type="entry name" value="PurM-like_N_sf"/>
</dbReference>
<reference evidence="4" key="1">
    <citation type="submission" date="2020-02" db="EMBL/GenBank/DDBJ databases">
        <title>Draft genome sequence of Candidatus Afipia apatlaquensis IBT-C3, a potential strain for decolorization of textile dyes.</title>
        <authorList>
            <person name="Sanchez-Reyes A."/>
            <person name="Breton-Deval L."/>
            <person name="Mangelson H."/>
            <person name="Sanchez-Flores A."/>
        </authorList>
    </citation>
    <scope>NUCLEOTIDE SEQUENCE [LARGE SCALE GENOMIC DNA]</scope>
    <source>
        <strain evidence="4">IBT-C3</strain>
    </source>
</reference>
<accession>A0A7C9VMU8</accession>
<dbReference type="Pfam" id="PF02769">
    <property type="entry name" value="AIRS_C"/>
    <property type="match status" value="1"/>
</dbReference>
<evidence type="ECO:0000313" key="4">
    <source>
        <dbReference type="EMBL" id="NGX96511.1"/>
    </source>
</evidence>
<dbReference type="PANTHER" id="PTHR30303">
    <property type="entry name" value="HYDROGENASE ISOENZYMES FORMATION PROTEIN HYPE"/>
    <property type="match status" value="1"/>
</dbReference>
<comment type="similarity">
    <text evidence="1">Belongs to the HypE family.</text>
</comment>
<dbReference type="SUPFAM" id="SSF56042">
    <property type="entry name" value="PurM C-terminal domain-like"/>
    <property type="match status" value="1"/>
</dbReference>
<keyword evidence="5" id="KW-1185">Reference proteome</keyword>
<comment type="caution">
    <text evidence="4">The sequence shown here is derived from an EMBL/GenBank/DDBJ whole genome shotgun (WGS) entry which is preliminary data.</text>
</comment>
<organism evidence="4 5">
    <name type="scientific">Candidatus Afipia apatlaquensis</name>
    <dbReference type="NCBI Taxonomy" id="2712852"/>
    <lineage>
        <taxon>Bacteria</taxon>
        <taxon>Pseudomonadati</taxon>
        <taxon>Pseudomonadota</taxon>
        <taxon>Alphaproteobacteria</taxon>
        <taxon>Hyphomicrobiales</taxon>
        <taxon>Nitrobacteraceae</taxon>
        <taxon>Afipia</taxon>
    </lineage>
</organism>
<sequence>MKIGKLPAEMLNKNIIGKIRVKRPEVLVHSGIGEDCSVINFGNDCCVLSSDPITGSGSFIGRLAVNVSCNDIAASGAEPLGILVTIMAPESCSEEDIFELMNEINDAASIINIEVLGGHTEVTGAVNKMVVSTTAVGKGPEGGYITSSGAKRGDYIVVTKSIGLEGTSILASDHEKYLEGRMSRDQIENAKSYINKISVIKEGVIGGRLGVSSMHDATEGGLLGAVWEIAEASNKGFELYEDNIPVTSETRNICSIFGIDPLRLLSSGMMVITAKDLAPLQDALKNQGIDSSNIGRITGCSKRRVIIKGGQEINVDPPQNDELFNIKFDK</sequence>
<name>A0A7C9VMU8_9BRAD</name>
<dbReference type="AlphaFoldDB" id="A0A7C9VMU8"/>
<feature type="domain" description="PurM-like N-terminal" evidence="2">
    <location>
        <begin position="33"/>
        <end position="137"/>
    </location>
</feature>
<dbReference type="Pfam" id="PF00586">
    <property type="entry name" value="AIRS"/>
    <property type="match status" value="1"/>
</dbReference>
<dbReference type="InterPro" id="IPR010918">
    <property type="entry name" value="PurM-like_C_dom"/>
</dbReference>
<dbReference type="Gene3D" id="3.90.650.10">
    <property type="entry name" value="PurM-like C-terminal domain"/>
    <property type="match status" value="1"/>
</dbReference>
<dbReference type="InterPro" id="IPR036676">
    <property type="entry name" value="PurM-like_C_sf"/>
</dbReference>
<evidence type="ECO:0000256" key="1">
    <source>
        <dbReference type="ARBA" id="ARBA00006243"/>
    </source>
</evidence>
<evidence type="ECO:0000259" key="3">
    <source>
        <dbReference type="Pfam" id="PF02769"/>
    </source>
</evidence>
<dbReference type="InterPro" id="IPR011854">
    <property type="entry name" value="HypE"/>
</dbReference>
<dbReference type="InterPro" id="IPR016188">
    <property type="entry name" value="PurM-like_N"/>
</dbReference>
<feature type="domain" description="PurM-like C-terminal" evidence="3">
    <location>
        <begin position="151"/>
        <end position="307"/>
    </location>
</feature>
<dbReference type="SUPFAM" id="SSF55326">
    <property type="entry name" value="PurM N-terminal domain-like"/>
    <property type="match status" value="1"/>
</dbReference>
<dbReference type="GO" id="GO:0051604">
    <property type="term" value="P:protein maturation"/>
    <property type="evidence" value="ECO:0007669"/>
    <property type="project" value="TreeGrafter"/>
</dbReference>